<evidence type="ECO:0000313" key="2">
    <source>
        <dbReference type="EMBL" id="CAH2005661.1"/>
    </source>
</evidence>
<comment type="caution">
    <text evidence="2">The sequence shown here is derived from an EMBL/GenBank/DDBJ whole genome shotgun (WGS) entry which is preliminary data.</text>
</comment>
<evidence type="ECO:0000313" key="3">
    <source>
        <dbReference type="Proteomes" id="UP001152888"/>
    </source>
</evidence>
<accession>A0A9P0LZH4</accession>
<dbReference type="AlphaFoldDB" id="A0A9P0LZH4"/>
<proteinExistence type="predicted"/>
<keyword evidence="1" id="KW-0175">Coiled coil</keyword>
<gene>
    <name evidence="2" type="ORF">ACAOBT_LOCUS28670</name>
</gene>
<dbReference type="EMBL" id="CAKOFQ010007651">
    <property type="protein sequence ID" value="CAH2005661.1"/>
    <property type="molecule type" value="Genomic_DNA"/>
</dbReference>
<name>A0A9P0LZH4_ACAOB</name>
<organism evidence="2 3">
    <name type="scientific">Acanthoscelides obtectus</name>
    <name type="common">Bean weevil</name>
    <name type="synonym">Bruchus obtectus</name>
    <dbReference type="NCBI Taxonomy" id="200917"/>
    <lineage>
        <taxon>Eukaryota</taxon>
        <taxon>Metazoa</taxon>
        <taxon>Ecdysozoa</taxon>
        <taxon>Arthropoda</taxon>
        <taxon>Hexapoda</taxon>
        <taxon>Insecta</taxon>
        <taxon>Pterygota</taxon>
        <taxon>Neoptera</taxon>
        <taxon>Endopterygota</taxon>
        <taxon>Coleoptera</taxon>
        <taxon>Polyphaga</taxon>
        <taxon>Cucujiformia</taxon>
        <taxon>Chrysomeloidea</taxon>
        <taxon>Chrysomelidae</taxon>
        <taxon>Bruchinae</taxon>
        <taxon>Bruchini</taxon>
        <taxon>Acanthoscelides</taxon>
    </lineage>
</organism>
<dbReference type="Proteomes" id="UP001152888">
    <property type="component" value="Unassembled WGS sequence"/>
</dbReference>
<keyword evidence="3" id="KW-1185">Reference proteome</keyword>
<sequence length="270" mass="30964">MHESSKVRRESVNMLLCEDSTELDLLRTLVKELQSKNRIAEENSQLSREKVHFLEDRVDYLNKKVQQYENTKHPSDSVTSNEEPRKIHNAVANNEIVILENLSAEPVDDSGALPAVNSPVIVNSAPIATRTEKDEGKWVEVRNRNKNKISVRNRPVDKSSRPEPLRGSNVNICSLKPASRVSSLFLSGLAPEVTSESVKNFLKENNFNGYTCEKMKTKKEKYCSSFRLTVPHDDIDKYLCPDLWPRGILINHFRSLQRQNMVKENLYSRK</sequence>
<protein>
    <submittedName>
        <fullName evidence="2">Uncharacterized protein</fullName>
    </submittedName>
</protein>
<feature type="coiled-coil region" evidence="1">
    <location>
        <begin position="23"/>
        <end position="71"/>
    </location>
</feature>
<reference evidence="2" key="1">
    <citation type="submission" date="2022-03" db="EMBL/GenBank/DDBJ databases">
        <authorList>
            <person name="Sayadi A."/>
        </authorList>
    </citation>
    <scope>NUCLEOTIDE SEQUENCE</scope>
</reference>
<dbReference type="OrthoDB" id="6774275at2759"/>
<evidence type="ECO:0000256" key="1">
    <source>
        <dbReference type="SAM" id="Coils"/>
    </source>
</evidence>